<evidence type="ECO:0000313" key="3">
    <source>
        <dbReference type="Proteomes" id="UP000184480"/>
    </source>
</evidence>
<accession>A0A1M5JF41</accession>
<dbReference type="Proteomes" id="UP000184480">
    <property type="component" value="Unassembled WGS sequence"/>
</dbReference>
<dbReference type="EMBL" id="FQUC01000023">
    <property type="protein sequence ID" value="SHG39184.1"/>
    <property type="molecule type" value="Genomic_DNA"/>
</dbReference>
<dbReference type="OrthoDB" id="996320at2"/>
<name>A0A1M5JF41_9BACT</name>
<gene>
    <name evidence="2" type="ORF">SAMN05444362_12331</name>
</gene>
<feature type="signal peptide" evidence="1">
    <location>
        <begin position="1"/>
        <end position="21"/>
    </location>
</feature>
<keyword evidence="1" id="KW-0732">Signal</keyword>
<protein>
    <submittedName>
        <fullName evidence="2">Uncharacterized protein</fullName>
    </submittedName>
</protein>
<evidence type="ECO:0000256" key="1">
    <source>
        <dbReference type="SAM" id="SignalP"/>
    </source>
</evidence>
<proteinExistence type="predicted"/>
<dbReference type="RefSeq" id="WP_062184502.1">
    <property type="nucleotide sequence ID" value="NZ_BBXL01000028.1"/>
</dbReference>
<keyword evidence="3" id="KW-1185">Reference proteome</keyword>
<sequence length="369" mass="39601">MIRKYFFIGALFLMITNTLKAQVGVNTTNPVATLDVTAWKTDGSTAEGIIAPRLDRKALNDKESMYGAVQTGAIVYVSNVSTGAATGQSVNVSTVGYYYFDGQLWQIFKDEPWNLSGTTVQATSNTQNIYQMAKVGIGINAPTTALDIVSNNQDDYYDDINIRTFTNNTYTPSIFLKKSRGTLASPQNLQSGDIIGGLSFSGMHNNSISDFSTAITATYRGDGTTNLSNVYFYTSGINRMEIDENGNVGIGNFPDNPSSKLEVDGAYTNRTAYNAGATSAPYLIDFTVSNLAYTSGNASGNFYLQGLKDGGKYVLAVQGAPSGTAAFTVVSPLTVRIANNQATVANTHTLYNIIVMGTIVYIYPVVGFD</sequence>
<reference evidence="3" key="1">
    <citation type="submission" date="2016-11" db="EMBL/GenBank/DDBJ databases">
        <authorList>
            <person name="Varghese N."/>
            <person name="Submissions S."/>
        </authorList>
    </citation>
    <scope>NUCLEOTIDE SEQUENCE [LARGE SCALE GENOMIC DNA]</scope>
    <source>
        <strain evidence="3">DSM 27370</strain>
    </source>
</reference>
<evidence type="ECO:0000313" key="2">
    <source>
        <dbReference type="EMBL" id="SHG39184.1"/>
    </source>
</evidence>
<dbReference type="STRING" id="1346286.SAMN05444362_12331"/>
<dbReference type="AlphaFoldDB" id="A0A1M5JF41"/>
<feature type="chain" id="PRO_5009911355" evidence="1">
    <location>
        <begin position="22"/>
        <end position="369"/>
    </location>
</feature>
<organism evidence="2 3">
    <name type="scientific">Dysgonomonas macrotermitis</name>
    <dbReference type="NCBI Taxonomy" id="1346286"/>
    <lineage>
        <taxon>Bacteria</taxon>
        <taxon>Pseudomonadati</taxon>
        <taxon>Bacteroidota</taxon>
        <taxon>Bacteroidia</taxon>
        <taxon>Bacteroidales</taxon>
        <taxon>Dysgonomonadaceae</taxon>
        <taxon>Dysgonomonas</taxon>
    </lineage>
</organism>